<dbReference type="AlphaFoldDB" id="A0A1K0GDH2"/>
<feature type="domain" description="Peptidase S33 tripeptidyl aminopeptidase-like C-terminal" evidence="1">
    <location>
        <begin position="48"/>
        <end position="116"/>
    </location>
</feature>
<dbReference type="Proteomes" id="UP000182486">
    <property type="component" value="Unassembled WGS sequence"/>
</dbReference>
<comment type="caution">
    <text evidence="2">The sequence shown here is derived from an EMBL/GenBank/DDBJ whole genome shotgun (WGS) entry which is preliminary data.</text>
</comment>
<organism evidence="2 3">
    <name type="scientific">Couchioplanes caeruleus subsp. caeruleus</name>
    <dbReference type="NCBI Taxonomy" id="56427"/>
    <lineage>
        <taxon>Bacteria</taxon>
        <taxon>Bacillati</taxon>
        <taxon>Actinomycetota</taxon>
        <taxon>Actinomycetes</taxon>
        <taxon>Micromonosporales</taxon>
        <taxon>Micromonosporaceae</taxon>
        <taxon>Couchioplanes</taxon>
    </lineage>
</organism>
<accession>A0A1K0GDH2</accession>
<protein>
    <recommendedName>
        <fullName evidence="1">Peptidase S33 tripeptidyl aminopeptidase-like C-terminal domain-containing protein</fullName>
    </recommendedName>
</protein>
<dbReference type="EMBL" id="MEIA01000491">
    <property type="protein sequence ID" value="OJF10198.1"/>
    <property type="molecule type" value="Genomic_DNA"/>
</dbReference>
<evidence type="ECO:0000313" key="2">
    <source>
        <dbReference type="EMBL" id="OJF10198.1"/>
    </source>
</evidence>
<name>A0A1K0GDH2_9ACTN</name>
<evidence type="ECO:0000313" key="3">
    <source>
        <dbReference type="Proteomes" id="UP000182486"/>
    </source>
</evidence>
<dbReference type="Pfam" id="PF08386">
    <property type="entry name" value="Abhydrolase_4"/>
    <property type="match status" value="1"/>
</dbReference>
<gene>
    <name evidence="2" type="ORF">BG844_33330</name>
</gene>
<proteinExistence type="predicted"/>
<dbReference type="InterPro" id="IPR013595">
    <property type="entry name" value="Pept_S33_TAP-like_C"/>
</dbReference>
<evidence type="ECO:0000259" key="1">
    <source>
        <dbReference type="Pfam" id="PF08386"/>
    </source>
</evidence>
<reference evidence="2 3" key="1">
    <citation type="submission" date="2016-09" db="EMBL/GenBank/DDBJ databases">
        <title>Couchioplanes caeruleus draft genome sequence.</title>
        <authorList>
            <person name="Sheehan J."/>
            <person name="Caffrey P."/>
        </authorList>
    </citation>
    <scope>NUCLEOTIDE SEQUENCE [LARGE SCALE GENOMIC DNA]</scope>
    <source>
        <strain evidence="2 3">DSM 43634</strain>
    </source>
</reference>
<dbReference type="RefSeq" id="WP_071809413.1">
    <property type="nucleotide sequence ID" value="NZ_MEIA01000491.1"/>
</dbReference>
<keyword evidence="3" id="KW-1185">Reference proteome</keyword>
<sequence length="118" mass="12074">MGRRTARIEVAAGPAPASELAGDAGTLAVSPDDTLSPVRAHALSCINTPPAPIVQSSYQSLAAYAEGLSLSRQLPGSTVVTRNGDDYSMVLFSPCVQKIAAAYLTAQKLPAPGTTCSN</sequence>